<dbReference type="InterPro" id="IPR016169">
    <property type="entry name" value="FAD-bd_PCMH_sub2"/>
</dbReference>
<comment type="caution">
    <text evidence="4">The sequence shown here is derived from an EMBL/GenBank/DDBJ whole genome shotgun (WGS) entry which is preliminary data.</text>
</comment>
<keyword evidence="5" id="KW-1185">Reference proteome</keyword>
<protein>
    <recommendedName>
        <fullName evidence="3">FAD-binding PCMH-type domain-containing protein</fullName>
    </recommendedName>
</protein>
<dbReference type="EMBL" id="JBAHYK010001675">
    <property type="protein sequence ID" value="KAL0567107.1"/>
    <property type="molecule type" value="Genomic_DNA"/>
</dbReference>
<sequence length="313" mass="33533">MSKAMGRWVVAPWQHTKALNAETAVQIYPDAPGCLERPFLACDLSIVHNEFKEEDVSSFDASSILGLTSGILAVSGRAETKCKCLPGDQCFPDEATWNTLQQNLSRPLIIGQRPLASVCYENDASFNAGACASLTANQFDGHLRSRLSNALVWTNWEEVITPDGVQNCPFEPKPNATCFQGRVPSVSINVTTVEDIQHTIRFATEHNLHLVVKNQGHENLGRAFGVGSVELYVALQKDFEFHDSFVPEGAPEGTEGLPAVTIQPGVQWGDLYAAAAERNRTIVGGIGAGGTVGAGGGWPQGGGHGILSPYFGL</sequence>
<proteinExistence type="inferred from homology"/>
<evidence type="ECO:0000313" key="4">
    <source>
        <dbReference type="EMBL" id="KAL0567107.1"/>
    </source>
</evidence>
<dbReference type="Proteomes" id="UP001465976">
    <property type="component" value="Unassembled WGS sequence"/>
</dbReference>
<dbReference type="InterPro" id="IPR006094">
    <property type="entry name" value="Oxid_FAD_bind_N"/>
</dbReference>
<evidence type="ECO:0000313" key="5">
    <source>
        <dbReference type="Proteomes" id="UP001465976"/>
    </source>
</evidence>
<keyword evidence="2" id="KW-0560">Oxidoreductase</keyword>
<comment type="similarity">
    <text evidence="1">Belongs to the oxygen-dependent FAD-linked oxidoreductase family.</text>
</comment>
<feature type="domain" description="FAD-binding PCMH-type" evidence="3">
    <location>
        <begin position="179"/>
        <end position="313"/>
    </location>
</feature>
<name>A0ABR3EW19_9AGAR</name>
<dbReference type="InterPro" id="IPR016166">
    <property type="entry name" value="FAD-bd_PCMH"/>
</dbReference>
<dbReference type="Gene3D" id="3.30.465.10">
    <property type="match status" value="1"/>
</dbReference>
<dbReference type="PROSITE" id="PS51387">
    <property type="entry name" value="FAD_PCMH"/>
    <property type="match status" value="1"/>
</dbReference>
<organism evidence="4 5">
    <name type="scientific">Marasmius crinis-equi</name>
    <dbReference type="NCBI Taxonomy" id="585013"/>
    <lineage>
        <taxon>Eukaryota</taxon>
        <taxon>Fungi</taxon>
        <taxon>Dikarya</taxon>
        <taxon>Basidiomycota</taxon>
        <taxon>Agaricomycotina</taxon>
        <taxon>Agaricomycetes</taxon>
        <taxon>Agaricomycetidae</taxon>
        <taxon>Agaricales</taxon>
        <taxon>Marasmiineae</taxon>
        <taxon>Marasmiaceae</taxon>
        <taxon>Marasmius</taxon>
    </lineage>
</organism>
<dbReference type="InterPro" id="IPR036318">
    <property type="entry name" value="FAD-bd_PCMH-like_sf"/>
</dbReference>
<feature type="non-terminal residue" evidence="4">
    <location>
        <position position="313"/>
    </location>
</feature>
<dbReference type="SUPFAM" id="SSF56176">
    <property type="entry name" value="FAD-binding/transporter-associated domain-like"/>
    <property type="match status" value="1"/>
</dbReference>
<dbReference type="PANTHER" id="PTHR13878:SF91">
    <property type="entry name" value="FAD BINDING DOMAIN PROTEIN (AFU_ORTHOLOGUE AFUA_6G12070)-RELATED"/>
    <property type="match status" value="1"/>
</dbReference>
<evidence type="ECO:0000259" key="3">
    <source>
        <dbReference type="PROSITE" id="PS51387"/>
    </source>
</evidence>
<gene>
    <name evidence="4" type="ORF">V5O48_014892</name>
</gene>
<evidence type="ECO:0000256" key="1">
    <source>
        <dbReference type="ARBA" id="ARBA00005466"/>
    </source>
</evidence>
<dbReference type="InterPro" id="IPR050432">
    <property type="entry name" value="FAD-linked_Oxidoreductases_BP"/>
</dbReference>
<dbReference type="PANTHER" id="PTHR13878">
    <property type="entry name" value="GULONOLACTONE OXIDASE"/>
    <property type="match status" value="1"/>
</dbReference>
<reference evidence="4 5" key="1">
    <citation type="submission" date="2024-02" db="EMBL/GenBank/DDBJ databases">
        <title>A draft genome for the cacao thread blight pathogen Marasmius crinis-equi.</title>
        <authorList>
            <person name="Cohen S.P."/>
            <person name="Baruah I.K."/>
            <person name="Amoako-Attah I."/>
            <person name="Bukari Y."/>
            <person name="Meinhardt L.W."/>
            <person name="Bailey B.A."/>
        </authorList>
    </citation>
    <scope>NUCLEOTIDE SEQUENCE [LARGE SCALE GENOMIC DNA]</scope>
    <source>
        <strain evidence="4 5">GH-76</strain>
    </source>
</reference>
<evidence type="ECO:0000256" key="2">
    <source>
        <dbReference type="ARBA" id="ARBA00023002"/>
    </source>
</evidence>
<accession>A0ABR3EW19</accession>
<dbReference type="Pfam" id="PF01565">
    <property type="entry name" value="FAD_binding_4"/>
    <property type="match status" value="1"/>
</dbReference>